<keyword evidence="4 6" id="KW-1133">Transmembrane helix</keyword>
<feature type="transmembrane region" description="Helical" evidence="6">
    <location>
        <begin position="37"/>
        <end position="58"/>
    </location>
</feature>
<evidence type="ECO:0000313" key="9">
    <source>
        <dbReference type="Proteomes" id="UP001595824"/>
    </source>
</evidence>
<dbReference type="PANTHER" id="PTHR30074">
    <property type="entry name" value="FORMATE DEHYDROGENASE, NITRATE-INDUCIBLE, CYTOCHROME B556 FDN SUBUNIT"/>
    <property type="match status" value="1"/>
</dbReference>
<dbReference type="Gene3D" id="1.20.950.20">
    <property type="entry name" value="Transmembrane di-heme cytochromes, Chain C"/>
    <property type="match status" value="1"/>
</dbReference>
<reference evidence="9" key="1">
    <citation type="journal article" date="2019" name="Int. J. Syst. Evol. Microbiol.">
        <title>The Global Catalogue of Microorganisms (GCM) 10K type strain sequencing project: providing services to taxonomists for standard genome sequencing and annotation.</title>
        <authorList>
            <consortium name="The Broad Institute Genomics Platform"/>
            <consortium name="The Broad Institute Genome Sequencing Center for Infectious Disease"/>
            <person name="Wu L."/>
            <person name="Ma J."/>
        </authorList>
    </citation>
    <scope>NUCLEOTIDE SEQUENCE [LARGE SCALE GENOMIC DNA]</scope>
    <source>
        <strain evidence="9">PCU 347</strain>
    </source>
</reference>
<evidence type="ECO:0000256" key="2">
    <source>
        <dbReference type="ARBA" id="ARBA00022475"/>
    </source>
</evidence>
<keyword evidence="5 6" id="KW-0472">Membrane</keyword>
<gene>
    <name evidence="8" type="ORF">ACFPC0_24170</name>
</gene>
<name>A0ABV8TK56_9ACTN</name>
<dbReference type="Pfam" id="PF01292">
    <property type="entry name" value="Ni_hydr_CYTB"/>
    <property type="match status" value="1"/>
</dbReference>
<protein>
    <submittedName>
        <fullName evidence="8">Cytochrome b/b6 domain-containing protein</fullName>
    </submittedName>
</protein>
<feature type="transmembrane region" description="Helical" evidence="6">
    <location>
        <begin position="130"/>
        <end position="152"/>
    </location>
</feature>
<dbReference type="InterPro" id="IPR016174">
    <property type="entry name" value="Di-haem_cyt_TM"/>
</dbReference>
<dbReference type="RefSeq" id="WP_018569320.1">
    <property type="nucleotide sequence ID" value="NZ_JBHSDP010000024.1"/>
</dbReference>
<evidence type="ECO:0000259" key="7">
    <source>
        <dbReference type="Pfam" id="PF01292"/>
    </source>
</evidence>
<accession>A0ABV8TK56</accession>
<keyword evidence="2" id="KW-1003">Cell membrane</keyword>
<dbReference type="Proteomes" id="UP001595824">
    <property type="component" value="Unassembled WGS sequence"/>
</dbReference>
<evidence type="ECO:0000256" key="4">
    <source>
        <dbReference type="ARBA" id="ARBA00022989"/>
    </source>
</evidence>
<sequence length="232" mass="26008">MRSTAGSTAPTGTRPERPGRIRRFTAAERWVHRATGYLMLLCLVTAACLYFGPLAQLVGRRHLVATVHEWSGILLPAPVLLGLLSPAFRADLRRLNRFAVYDRRWLRAARRRLRGPEARPAGKFNAGQKLYAGWIAGAVLVMMFTGLLMWFMGLLPFISRTSAIFVHDVLAWAIAAVLLGHLRKAYEDPEARLGMRTGWVDRAWATRHHAKWLEEEPVGTVSGKTRENADDG</sequence>
<evidence type="ECO:0000256" key="3">
    <source>
        <dbReference type="ARBA" id="ARBA00022692"/>
    </source>
</evidence>
<feature type="domain" description="Cytochrome b561 bacterial/Ni-hydrogenase" evidence="7">
    <location>
        <begin position="23"/>
        <end position="182"/>
    </location>
</feature>
<feature type="transmembrane region" description="Helical" evidence="6">
    <location>
        <begin position="164"/>
        <end position="182"/>
    </location>
</feature>
<comment type="caution">
    <text evidence="8">The sequence shown here is derived from an EMBL/GenBank/DDBJ whole genome shotgun (WGS) entry which is preliminary data.</text>
</comment>
<dbReference type="InterPro" id="IPR011577">
    <property type="entry name" value="Cyt_b561_bac/Ni-Hgenase"/>
</dbReference>
<dbReference type="InterPro" id="IPR051817">
    <property type="entry name" value="FDH_cytochrome_b556_subunit"/>
</dbReference>
<keyword evidence="9" id="KW-1185">Reference proteome</keyword>
<keyword evidence="3 6" id="KW-0812">Transmembrane</keyword>
<dbReference type="PANTHER" id="PTHR30074:SF6">
    <property type="entry name" value="FORMATE DEHYDROGENASE GAMMA SUBUNIT"/>
    <property type="match status" value="1"/>
</dbReference>
<evidence type="ECO:0000256" key="5">
    <source>
        <dbReference type="ARBA" id="ARBA00023136"/>
    </source>
</evidence>
<evidence type="ECO:0000256" key="1">
    <source>
        <dbReference type="ARBA" id="ARBA00004651"/>
    </source>
</evidence>
<evidence type="ECO:0000256" key="6">
    <source>
        <dbReference type="SAM" id="Phobius"/>
    </source>
</evidence>
<organism evidence="8 9">
    <name type="scientific">Streptomyces andamanensis</name>
    <dbReference type="NCBI Taxonomy" id="1565035"/>
    <lineage>
        <taxon>Bacteria</taxon>
        <taxon>Bacillati</taxon>
        <taxon>Actinomycetota</taxon>
        <taxon>Actinomycetes</taxon>
        <taxon>Kitasatosporales</taxon>
        <taxon>Streptomycetaceae</taxon>
        <taxon>Streptomyces</taxon>
    </lineage>
</organism>
<proteinExistence type="predicted"/>
<comment type="subcellular location">
    <subcellularLocation>
        <location evidence="1">Cell membrane</location>
        <topology evidence="1">Multi-pass membrane protein</topology>
    </subcellularLocation>
</comment>
<dbReference type="EMBL" id="JBHSDP010000024">
    <property type="protein sequence ID" value="MFC4330827.1"/>
    <property type="molecule type" value="Genomic_DNA"/>
</dbReference>
<dbReference type="SUPFAM" id="SSF81342">
    <property type="entry name" value="Transmembrane di-heme cytochromes"/>
    <property type="match status" value="1"/>
</dbReference>
<feature type="transmembrane region" description="Helical" evidence="6">
    <location>
        <begin position="70"/>
        <end position="88"/>
    </location>
</feature>
<evidence type="ECO:0000313" key="8">
    <source>
        <dbReference type="EMBL" id="MFC4330827.1"/>
    </source>
</evidence>